<sequence>MADALPPAAATPRSPQPSSTLIWVSGALFIPAILGLGWQVLAQSALSHRLLALGLLLTGIEQGRMAMVDLRQVAAVGQQVSDHRLMRFYSVLRLAIAGQLVGFYLAAWGWLGYGAGVIMMSIIGFNLAAGLQLQPAAEPPLRSVTWRERSGVLLADGLALALVGLWLTDVGRVWIGAGLLTIALSYVAVKLVQGVRSAR</sequence>
<feature type="transmembrane region" description="Helical" evidence="1">
    <location>
        <begin position="20"/>
        <end position="41"/>
    </location>
</feature>
<dbReference type="AlphaFoldDB" id="A0A4Q7EBW5"/>
<dbReference type="EMBL" id="QVFV01000002">
    <property type="protein sequence ID" value="RZM78725.1"/>
    <property type="molecule type" value="Genomic_DNA"/>
</dbReference>
<dbReference type="Proteomes" id="UP000292459">
    <property type="component" value="Unassembled WGS sequence"/>
</dbReference>
<feature type="transmembrane region" description="Helical" evidence="1">
    <location>
        <begin position="151"/>
        <end position="167"/>
    </location>
</feature>
<dbReference type="OrthoDB" id="514817at2"/>
<gene>
    <name evidence="2" type="ORF">DYY88_07950</name>
</gene>
<keyword evidence="1" id="KW-1133">Transmembrane helix</keyword>
<keyword evidence="3" id="KW-1185">Reference proteome</keyword>
<feature type="transmembrane region" description="Helical" evidence="1">
    <location>
        <begin position="113"/>
        <end position="131"/>
    </location>
</feature>
<organism evidence="2 3">
    <name type="scientific">Leptolyngbya iicbica LK</name>
    <dbReference type="NCBI Taxonomy" id="2294035"/>
    <lineage>
        <taxon>Bacteria</taxon>
        <taxon>Bacillati</taxon>
        <taxon>Cyanobacteriota</taxon>
        <taxon>Cyanophyceae</taxon>
        <taxon>Leptolyngbyales</taxon>
        <taxon>Leptolyngbyaceae</taxon>
        <taxon>Leptolyngbya group</taxon>
        <taxon>Leptolyngbya</taxon>
        <taxon>Leptolyngbya iicbica</taxon>
    </lineage>
</organism>
<keyword evidence="1" id="KW-0812">Transmembrane</keyword>
<feature type="transmembrane region" description="Helical" evidence="1">
    <location>
        <begin position="88"/>
        <end position="107"/>
    </location>
</feature>
<reference evidence="2 3" key="1">
    <citation type="submission" date="2018-11" db="EMBL/GenBank/DDBJ databases">
        <title>Whole genome sequencing of an environmental sample.</title>
        <authorList>
            <person name="Sarangi A.N."/>
            <person name="Singh D."/>
            <person name="Tripathy S."/>
        </authorList>
    </citation>
    <scope>NUCLEOTIDE SEQUENCE [LARGE SCALE GENOMIC DNA]</scope>
    <source>
        <strain evidence="2 3">Lakshadweep</strain>
    </source>
</reference>
<keyword evidence="1" id="KW-0472">Membrane</keyword>
<dbReference type="RefSeq" id="WP_044151368.1">
    <property type="nucleotide sequence ID" value="NZ_QVFV01000002.1"/>
</dbReference>
<evidence type="ECO:0000313" key="2">
    <source>
        <dbReference type="EMBL" id="RZM78725.1"/>
    </source>
</evidence>
<name>A0A4Q7EBW5_9CYAN</name>
<feature type="transmembrane region" description="Helical" evidence="1">
    <location>
        <begin position="173"/>
        <end position="192"/>
    </location>
</feature>
<comment type="caution">
    <text evidence="2">The sequence shown here is derived from an EMBL/GenBank/DDBJ whole genome shotgun (WGS) entry which is preliminary data.</text>
</comment>
<evidence type="ECO:0000313" key="3">
    <source>
        <dbReference type="Proteomes" id="UP000292459"/>
    </source>
</evidence>
<evidence type="ECO:0000256" key="1">
    <source>
        <dbReference type="SAM" id="Phobius"/>
    </source>
</evidence>
<protein>
    <submittedName>
        <fullName evidence="2">Uncharacterized protein</fullName>
    </submittedName>
</protein>
<accession>A0A4Q7EBW5</accession>
<proteinExistence type="predicted"/>